<feature type="transmembrane region" description="Helical" evidence="1">
    <location>
        <begin position="58"/>
        <end position="76"/>
    </location>
</feature>
<gene>
    <name evidence="3" type="ORF">MUN86_19825</name>
</gene>
<accession>A0ABY4G4G9</accession>
<dbReference type="PANTHER" id="PTHR34220:SF7">
    <property type="entry name" value="SENSOR HISTIDINE KINASE YPDA"/>
    <property type="match status" value="1"/>
</dbReference>
<keyword evidence="1" id="KW-1133">Transmembrane helix</keyword>
<dbReference type="GO" id="GO:0016301">
    <property type="term" value="F:kinase activity"/>
    <property type="evidence" value="ECO:0007669"/>
    <property type="project" value="UniProtKB-KW"/>
</dbReference>
<dbReference type="InterPro" id="IPR050640">
    <property type="entry name" value="Bact_2-comp_sensor_kinase"/>
</dbReference>
<organism evidence="3 4">
    <name type="scientific">Hymenobacter volaticus</name>
    <dbReference type="NCBI Taxonomy" id="2932254"/>
    <lineage>
        <taxon>Bacteria</taxon>
        <taxon>Pseudomonadati</taxon>
        <taxon>Bacteroidota</taxon>
        <taxon>Cytophagia</taxon>
        <taxon>Cytophagales</taxon>
        <taxon>Hymenobacteraceae</taxon>
        <taxon>Hymenobacter</taxon>
    </lineage>
</organism>
<dbReference type="EMBL" id="CP095061">
    <property type="protein sequence ID" value="UOQ65751.1"/>
    <property type="molecule type" value="Genomic_DNA"/>
</dbReference>
<keyword evidence="1" id="KW-0472">Membrane</keyword>
<evidence type="ECO:0000256" key="1">
    <source>
        <dbReference type="SAM" id="Phobius"/>
    </source>
</evidence>
<proteinExistence type="predicted"/>
<name>A0ABY4G4G9_9BACT</name>
<evidence type="ECO:0000313" key="4">
    <source>
        <dbReference type="Proteomes" id="UP000830401"/>
    </source>
</evidence>
<protein>
    <submittedName>
        <fullName evidence="3">Histidine kinase</fullName>
    </submittedName>
</protein>
<feature type="transmembrane region" description="Helical" evidence="1">
    <location>
        <begin position="20"/>
        <end position="38"/>
    </location>
</feature>
<dbReference type="Pfam" id="PF06580">
    <property type="entry name" value="His_kinase"/>
    <property type="match status" value="1"/>
</dbReference>
<keyword evidence="3" id="KW-0808">Transferase</keyword>
<keyword evidence="1" id="KW-0812">Transmembrane</keyword>
<dbReference type="Proteomes" id="UP000830401">
    <property type="component" value="Chromosome"/>
</dbReference>
<evidence type="ECO:0000313" key="3">
    <source>
        <dbReference type="EMBL" id="UOQ65751.1"/>
    </source>
</evidence>
<keyword evidence="3" id="KW-0418">Kinase</keyword>
<feature type="transmembrane region" description="Helical" evidence="1">
    <location>
        <begin position="132"/>
        <end position="153"/>
    </location>
</feature>
<evidence type="ECO:0000259" key="2">
    <source>
        <dbReference type="Pfam" id="PF06580"/>
    </source>
</evidence>
<feature type="domain" description="Signal transduction histidine kinase internal region" evidence="2">
    <location>
        <begin position="173"/>
        <end position="247"/>
    </location>
</feature>
<dbReference type="PANTHER" id="PTHR34220">
    <property type="entry name" value="SENSOR HISTIDINE KINASE YPDA"/>
    <property type="match status" value="1"/>
</dbReference>
<sequence>MAVAIFPRLPVARLRLQLPWPHLVWLGLLIYADAQLWFTRAGLYYTAPQNAALFWRNALLADLLDCTLFYLNYLVLQPKLFKPRRSLTYLLAVVGALLLFALARAGLSVVLAEGVQHGRLKLDLLTHVQLLLTLHFPLGGLILLLSAGLRLAGDYLLQRENRRELERQHLHTELSLLKTQLQPHFLFNTLNNIYSLTLQASPQAPEAVMRLAELMRYQLYDSTDDLVPLAHEIRHLRGFLALQLLRLPPMKPMKPYHSRCCCRPAPSMRAACRLCCFCRWSKMPSNTATWPPGH</sequence>
<feature type="transmembrane region" description="Helical" evidence="1">
    <location>
        <begin position="88"/>
        <end position="112"/>
    </location>
</feature>
<keyword evidence="4" id="KW-1185">Reference proteome</keyword>
<dbReference type="RefSeq" id="WP_245119732.1">
    <property type="nucleotide sequence ID" value="NZ_CP095061.1"/>
</dbReference>
<dbReference type="InterPro" id="IPR010559">
    <property type="entry name" value="Sig_transdc_His_kin_internal"/>
</dbReference>
<reference evidence="3" key="1">
    <citation type="submission" date="2022-04" db="EMBL/GenBank/DDBJ databases">
        <title>Hymenobacter sp. isolated from the air.</title>
        <authorList>
            <person name="Won M."/>
            <person name="Lee C.-M."/>
            <person name="Woen H.-Y."/>
            <person name="Kwon S.-W."/>
        </authorList>
    </citation>
    <scope>NUCLEOTIDE SEQUENCE</scope>
    <source>
        <strain evidence="3">5420S-77</strain>
    </source>
</reference>